<dbReference type="SMART" id="SM00254">
    <property type="entry name" value="ShKT"/>
    <property type="match status" value="2"/>
</dbReference>
<dbReference type="EMBL" id="HBGQ01022855">
    <property type="protein sequence ID" value="CAD9398232.1"/>
    <property type="molecule type" value="Transcribed_RNA"/>
</dbReference>
<evidence type="ECO:0000259" key="1">
    <source>
        <dbReference type="PROSITE" id="PS51670"/>
    </source>
</evidence>
<dbReference type="Gene3D" id="1.10.10.1940">
    <property type="match status" value="1"/>
</dbReference>
<dbReference type="PROSITE" id="PS51670">
    <property type="entry name" value="SHKT"/>
    <property type="match status" value="1"/>
</dbReference>
<protein>
    <recommendedName>
        <fullName evidence="1">ShKT domain-containing protein</fullName>
    </recommendedName>
</protein>
<dbReference type="InterPro" id="IPR003582">
    <property type="entry name" value="ShKT_dom"/>
</dbReference>
<gene>
    <name evidence="2" type="ORF">AAND1436_LOCUS11337</name>
</gene>
<name>A0A7S2BIR9_9DINO</name>
<feature type="domain" description="ShKT" evidence="1">
    <location>
        <begin position="135"/>
        <end position="172"/>
    </location>
</feature>
<sequence>MGPCLAELLVSSPWQGVGGDTAGAGHLAGAPSGQALEVNNGLDAAEWWLARRSLRSGARAPNAVVAFLSEEQQHAPPADHFCQLPALRHLRLRQAAAASFLRDVDDSNKCKEWAERGECESNRDHMLKRCQLSCCRHMGDFNRDCPGWAEGGQCNTNIEYMHETCPKSCNLCERENRLKGWPASD</sequence>
<reference evidence="2" key="1">
    <citation type="submission" date="2021-01" db="EMBL/GenBank/DDBJ databases">
        <authorList>
            <person name="Corre E."/>
            <person name="Pelletier E."/>
            <person name="Niang G."/>
            <person name="Scheremetjew M."/>
            <person name="Finn R."/>
            <person name="Kale V."/>
            <person name="Holt S."/>
            <person name="Cochrane G."/>
            <person name="Meng A."/>
            <person name="Brown T."/>
            <person name="Cohen L."/>
        </authorList>
    </citation>
    <scope>NUCLEOTIDE SEQUENCE</scope>
    <source>
        <strain evidence="2">CCMP2222</strain>
    </source>
</reference>
<proteinExistence type="predicted"/>
<dbReference type="Pfam" id="PF01549">
    <property type="entry name" value="ShK"/>
    <property type="match status" value="2"/>
</dbReference>
<accession>A0A7S2BIR9</accession>
<dbReference type="AlphaFoldDB" id="A0A7S2BIR9"/>
<evidence type="ECO:0000313" key="2">
    <source>
        <dbReference type="EMBL" id="CAD9398232.1"/>
    </source>
</evidence>
<organism evidence="2">
    <name type="scientific">Alexandrium andersonii</name>
    <dbReference type="NCBI Taxonomy" id="327968"/>
    <lineage>
        <taxon>Eukaryota</taxon>
        <taxon>Sar</taxon>
        <taxon>Alveolata</taxon>
        <taxon>Dinophyceae</taxon>
        <taxon>Gonyaulacales</taxon>
        <taxon>Pyrocystaceae</taxon>
        <taxon>Alexandrium</taxon>
    </lineage>
</organism>